<feature type="compositionally biased region" description="Basic and acidic residues" evidence="3">
    <location>
        <begin position="35"/>
        <end position="55"/>
    </location>
</feature>
<dbReference type="Proteomes" id="UP001385951">
    <property type="component" value="Unassembled WGS sequence"/>
</dbReference>
<sequence length="117" mass="13603">MPDFVKENELVKSGVGEQPRQGNADPEEGLAEENEERKTLRDQLKESREYQENLESRNSSYKLDEKSARFYDQLKTKAKEDEMKAKDEEKEQLVEVQGLEKKSGPAKSNNPHWQSLF</sequence>
<feature type="compositionally biased region" description="Polar residues" evidence="3">
    <location>
        <begin position="106"/>
        <end position="117"/>
    </location>
</feature>
<feature type="region of interest" description="Disordered" evidence="3">
    <location>
        <begin position="78"/>
        <end position="117"/>
    </location>
</feature>
<evidence type="ECO:0000313" key="5">
    <source>
        <dbReference type="EMBL" id="KAK7684077.1"/>
    </source>
</evidence>
<dbReference type="InterPro" id="IPR019331">
    <property type="entry name" value="FAM192A/Fyv6_N"/>
</dbReference>
<evidence type="ECO:0000313" key="6">
    <source>
        <dbReference type="Proteomes" id="UP001385951"/>
    </source>
</evidence>
<keyword evidence="2" id="KW-0539">Nucleus</keyword>
<name>A0AAW0FXQ6_9APHY</name>
<reference evidence="5 6" key="1">
    <citation type="submission" date="2022-09" db="EMBL/GenBank/DDBJ databases">
        <authorList>
            <person name="Palmer J.M."/>
        </authorList>
    </citation>
    <scope>NUCLEOTIDE SEQUENCE [LARGE SCALE GENOMIC DNA]</scope>
    <source>
        <strain evidence="5 6">DSM 7382</strain>
    </source>
</reference>
<protein>
    <recommendedName>
        <fullName evidence="4">FAM192A/Fyv6 N-terminal domain-containing protein</fullName>
    </recommendedName>
</protein>
<comment type="subcellular location">
    <subcellularLocation>
        <location evidence="1">Nucleus</location>
    </subcellularLocation>
</comment>
<proteinExistence type="predicted"/>
<comment type="caution">
    <text evidence="5">The sequence shown here is derived from an EMBL/GenBank/DDBJ whole genome shotgun (WGS) entry which is preliminary data.</text>
</comment>
<feature type="compositionally biased region" description="Acidic residues" evidence="3">
    <location>
        <begin position="25"/>
        <end position="34"/>
    </location>
</feature>
<evidence type="ECO:0000259" key="4">
    <source>
        <dbReference type="Pfam" id="PF10187"/>
    </source>
</evidence>
<gene>
    <name evidence="5" type="ORF">QCA50_012719</name>
</gene>
<dbReference type="AlphaFoldDB" id="A0AAW0FXQ6"/>
<dbReference type="EMBL" id="JASBNA010000027">
    <property type="protein sequence ID" value="KAK7684077.1"/>
    <property type="molecule type" value="Genomic_DNA"/>
</dbReference>
<feature type="domain" description="FAM192A/Fyv6 N-terminal" evidence="4">
    <location>
        <begin position="18"/>
        <end position="95"/>
    </location>
</feature>
<evidence type="ECO:0000256" key="1">
    <source>
        <dbReference type="ARBA" id="ARBA00004123"/>
    </source>
</evidence>
<evidence type="ECO:0000256" key="3">
    <source>
        <dbReference type="SAM" id="MobiDB-lite"/>
    </source>
</evidence>
<feature type="region of interest" description="Disordered" evidence="3">
    <location>
        <begin position="1"/>
        <end position="61"/>
    </location>
</feature>
<evidence type="ECO:0000256" key="2">
    <source>
        <dbReference type="ARBA" id="ARBA00023242"/>
    </source>
</evidence>
<dbReference type="Pfam" id="PF10187">
    <property type="entry name" value="FAM192A_Fyv6_N"/>
    <property type="match status" value="1"/>
</dbReference>
<feature type="compositionally biased region" description="Basic and acidic residues" evidence="3">
    <location>
        <begin position="1"/>
        <end position="10"/>
    </location>
</feature>
<keyword evidence="6" id="KW-1185">Reference proteome</keyword>
<dbReference type="GO" id="GO:0005634">
    <property type="term" value="C:nucleus"/>
    <property type="evidence" value="ECO:0007669"/>
    <property type="project" value="UniProtKB-SubCell"/>
</dbReference>
<accession>A0AAW0FXQ6</accession>
<feature type="compositionally biased region" description="Basic and acidic residues" evidence="3">
    <location>
        <begin position="78"/>
        <end position="103"/>
    </location>
</feature>
<organism evidence="5 6">
    <name type="scientific">Cerrena zonata</name>
    <dbReference type="NCBI Taxonomy" id="2478898"/>
    <lineage>
        <taxon>Eukaryota</taxon>
        <taxon>Fungi</taxon>
        <taxon>Dikarya</taxon>
        <taxon>Basidiomycota</taxon>
        <taxon>Agaricomycotina</taxon>
        <taxon>Agaricomycetes</taxon>
        <taxon>Polyporales</taxon>
        <taxon>Cerrenaceae</taxon>
        <taxon>Cerrena</taxon>
    </lineage>
</organism>